<comment type="caution">
    <text evidence="1">The sequence shown here is derived from an EMBL/GenBank/DDBJ whole genome shotgun (WGS) entry which is preliminary data.</text>
</comment>
<dbReference type="AlphaFoldDB" id="A0A409X451"/>
<dbReference type="InParanoid" id="A0A409X451"/>
<evidence type="ECO:0000313" key="1">
    <source>
        <dbReference type="EMBL" id="PPQ85543.1"/>
    </source>
</evidence>
<dbReference type="EMBL" id="NHYD01002692">
    <property type="protein sequence ID" value="PPQ85543.1"/>
    <property type="molecule type" value="Genomic_DNA"/>
</dbReference>
<name>A0A409X451_PSICY</name>
<organism evidence="1 2">
    <name type="scientific">Psilocybe cyanescens</name>
    <dbReference type="NCBI Taxonomy" id="93625"/>
    <lineage>
        <taxon>Eukaryota</taxon>
        <taxon>Fungi</taxon>
        <taxon>Dikarya</taxon>
        <taxon>Basidiomycota</taxon>
        <taxon>Agaricomycotina</taxon>
        <taxon>Agaricomycetes</taxon>
        <taxon>Agaricomycetidae</taxon>
        <taxon>Agaricales</taxon>
        <taxon>Agaricineae</taxon>
        <taxon>Strophariaceae</taxon>
        <taxon>Psilocybe</taxon>
    </lineage>
</organism>
<accession>A0A409X451</accession>
<protein>
    <submittedName>
        <fullName evidence="1">Uncharacterized protein</fullName>
    </submittedName>
</protein>
<dbReference type="Proteomes" id="UP000283269">
    <property type="component" value="Unassembled WGS sequence"/>
</dbReference>
<evidence type="ECO:0000313" key="2">
    <source>
        <dbReference type="Proteomes" id="UP000283269"/>
    </source>
</evidence>
<proteinExistence type="predicted"/>
<keyword evidence="2" id="KW-1185">Reference proteome</keyword>
<reference evidence="1 2" key="1">
    <citation type="journal article" date="2018" name="Evol. Lett.">
        <title>Horizontal gene cluster transfer increased hallucinogenic mushroom diversity.</title>
        <authorList>
            <person name="Reynolds H.T."/>
            <person name="Vijayakumar V."/>
            <person name="Gluck-Thaler E."/>
            <person name="Korotkin H.B."/>
            <person name="Matheny P.B."/>
            <person name="Slot J.C."/>
        </authorList>
    </citation>
    <scope>NUCLEOTIDE SEQUENCE [LARGE SCALE GENOMIC DNA]</scope>
    <source>
        <strain evidence="1 2">2631</strain>
    </source>
</reference>
<gene>
    <name evidence="1" type="ORF">CVT25_006782</name>
</gene>
<sequence>MFFMVRVISYTCNFHNVFYSQGFVFVDEAFAILSKGVQIGAPHVPAGHQSQRPKAVSFCLVQELGSIPGKH</sequence>